<comment type="caution">
    <text evidence="3">The sequence shown here is derived from an EMBL/GenBank/DDBJ whole genome shotgun (WGS) entry which is preliminary data.</text>
</comment>
<dbReference type="EMBL" id="VOHW01000008">
    <property type="protein sequence ID" value="TWV60782.1"/>
    <property type="molecule type" value="Genomic_DNA"/>
</dbReference>
<evidence type="ECO:0000313" key="3">
    <source>
        <dbReference type="EMBL" id="TWV60782.1"/>
    </source>
</evidence>
<dbReference type="Pfam" id="PF19910">
    <property type="entry name" value="DUF6383"/>
    <property type="match status" value="1"/>
</dbReference>
<organism evidence="3 4">
    <name type="scientific">Parabacteroides distasonis</name>
    <dbReference type="NCBI Taxonomy" id="823"/>
    <lineage>
        <taxon>Bacteria</taxon>
        <taxon>Pseudomonadati</taxon>
        <taxon>Bacteroidota</taxon>
        <taxon>Bacteroidia</taxon>
        <taxon>Bacteroidales</taxon>
        <taxon>Tannerellaceae</taxon>
        <taxon>Parabacteroides</taxon>
    </lineage>
</organism>
<dbReference type="InterPro" id="IPR045963">
    <property type="entry name" value="DUF6383"/>
</dbReference>
<protein>
    <recommendedName>
        <fullName evidence="2">DUF6383 domain-containing protein</fullName>
    </recommendedName>
</protein>
<feature type="signal peptide" evidence="1">
    <location>
        <begin position="1"/>
        <end position="25"/>
    </location>
</feature>
<evidence type="ECO:0000313" key="4">
    <source>
        <dbReference type="Proteomes" id="UP000315827"/>
    </source>
</evidence>
<feature type="chain" id="PRO_5022905131" description="DUF6383 domain-containing protein" evidence="1">
    <location>
        <begin position="26"/>
        <end position="1015"/>
    </location>
</feature>
<keyword evidence="1" id="KW-0732">Signal</keyword>
<name>A0A5C6KBS3_PARDI</name>
<proteinExistence type="predicted"/>
<reference evidence="3 4" key="1">
    <citation type="submission" date="2019-07" db="EMBL/GenBank/DDBJ databases">
        <title>Genome sequencing of Parabacteroides distasonis iSURF_7.</title>
        <authorList>
            <person name="Degefu H.N."/>
            <person name="Ruoff K.L."/>
            <person name="Price C.E."/>
            <person name="Valls R.A."/>
            <person name="O'Toole G.A."/>
        </authorList>
    </citation>
    <scope>NUCLEOTIDE SEQUENCE [LARGE SCALE GENOMIC DNA]</scope>
    <source>
        <strain evidence="3 4">CFPLTA003_1B</strain>
    </source>
</reference>
<feature type="domain" description="DUF6383" evidence="2">
    <location>
        <begin position="940"/>
        <end position="1014"/>
    </location>
</feature>
<dbReference type="RefSeq" id="WP_146375727.1">
    <property type="nucleotide sequence ID" value="NZ_JBCHER010000001.1"/>
</dbReference>
<evidence type="ECO:0000259" key="2">
    <source>
        <dbReference type="Pfam" id="PF19910"/>
    </source>
</evidence>
<dbReference type="AlphaFoldDB" id="A0A5C6KBS3"/>
<accession>A0A5C6KBS3</accession>
<dbReference type="Proteomes" id="UP000315827">
    <property type="component" value="Unassembled WGS sequence"/>
</dbReference>
<evidence type="ECO:0000256" key="1">
    <source>
        <dbReference type="SAM" id="SignalP"/>
    </source>
</evidence>
<sequence>MNKGIFTLMTAALLASGSVVTPAFAEATFATYQAVNTNKVLANGVKFYLQVGSDEATSTQTDTKYYKVKKLTIKDKATVWSLEETLNPDEASVFEVGNYTKVGGQYTFSLSVDGNKISLTKDGVIKSDAATTTEASKTVTTLITDKNKLSELNTFSASLMNATAVNVVLATQEEVMTAAMLNEYNTEGFTFGFNAKTDLEGNAFAKPMYAVEIGDDAATLDAGTYFVVGGKDDAVKALEKAVKDEEGVEEALATEDIQLLALNIDKKYDVRGAKSPAYILQVINGDKITRNKAAFSVKEFDKLANEGEYELKIEDPNQDDTAEETEYVYVGAMRFTDTDTKTYVTTVKENEKSLLISATLGASTYLDASVLLKEGVANYVNVYFTSNNESEKDKFQTEYHKYLVPVSVKADARAEETYTFAFDAKAAKDVNFNSALSQWAVKGFDGKYTFTLVNRETAQEITLGLQESDVKGEYKVVNAVDENKEAVSFASLKKAATGEEAEVAKSVASTTVKFIPVEKVAGFLDLSKDEMEAGIQLEFTGKTPLIGEKTFFAKRDKKTEGETTTETLAPSMKASDAFTLAINKAKGKIKEDDKDAVVNYTIQPLVLSCLKDGKIVELKDTLFVPTYNIYYTTPVEGKDDIVTYLGKDLKFAKVNESEKPAEFVFRVNADGSYAMMGTDAAVSFDEDITANTKVVSVNSTTGTDFSTNEALLYNLSEGSFASVAVKVQDNSDKTTLPAEPRHASFDDVDQLGSINYQLNKNGITEGILSAESMIFWLDTADSKATTPYFYISKGIEVAEGEEKPAERMFMYNATDSMSIFDENSAVASFNEKYMLEGTTKEDQVAKVIFRPATIAGIDTINTVVEGKAAVVAAKENKAEEVLAGLDNFKFGICLADPAVEGEYVIYSKAKGNKYVYSKNGKLGLGSKEEAMVFTLGTEVPTGNESIDNATSSIVVTGNAGSVTIQGAQGETAYVRNLLGMPLAETVVTSDNATIAVPAGIVLVTVGDETVKVVVK</sequence>
<gene>
    <name evidence="3" type="ORF">FSA05_13990</name>
</gene>